<dbReference type="GO" id="GO:0003677">
    <property type="term" value="F:DNA binding"/>
    <property type="evidence" value="ECO:0007669"/>
    <property type="project" value="InterPro"/>
</dbReference>
<keyword evidence="2" id="KW-1185">Reference proteome</keyword>
<dbReference type="Proteomes" id="UP000317209">
    <property type="component" value="Unassembled WGS sequence"/>
</dbReference>
<evidence type="ECO:0000313" key="2">
    <source>
        <dbReference type="Proteomes" id="UP000317209"/>
    </source>
</evidence>
<dbReference type="RefSeq" id="WP_141873015.1">
    <property type="nucleotide sequence ID" value="NZ_VFOX01000001.1"/>
</dbReference>
<accession>A0A543BQZ6</accession>
<dbReference type="InterPro" id="IPR010982">
    <property type="entry name" value="Lambda_DNA-bd_dom_sf"/>
</dbReference>
<dbReference type="OrthoDB" id="10018305at2"/>
<dbReference type="Gene3D" id="1.10.260.40">
    <property type="entry name" value="lambda repressor-like DNA-binding domains"/>
    <property type="match status" value="1"/>
</dbReference>
<comment type="caution">
    <text evidence="1">The sequence shown here is derived from an EMBL/GenBank/DDBJ whole genome shotgun (WGS) entry which is preliminary data.</text>
</comment>
<protein>
    <submittedName>
        <fullName evidence="1">Uncharacterized protein</fullName>
    </submittedName>
</protein>
<proteinExistence type="predicted"/>
<evidence type="ECO:0000313" key="1">
    <source>
        <dbReference type="EMBL" id="TQL87237.1"/>
    </source>
</evidence>
<dbReference type="AlphaFoldDB" id="A0A543BQZ6"/>
<sequence>MSDDPKTSPDPLPGDSWETRLTKQVARTVNHYRRASGLTTKAFAQLCNIEFRGNGDAGPQEIRPTTLNNLFAGKRKSIGLGEIMLFARVLGVAPVALMTPVGVETDSEAWPSGLRPSEAVFDAIVGIESWGSLFEEVAASVALTDGGQEALDRHSAAFEQSRVATIDRSRRITELLLRHGRCKQDLLQRAVLFTAPPASLSDIDINALTAAVRSLASDLRSTREKLRAEGVELSALSSMLSWIDVVAVSDLTDEDIRVLVTRGAGEAGDRFLFFNEGMNNGTPTNSAQ</sequence>
<dbReference type="EMBL" id="VFOX01000001">
    <property type="protein sequence ID" value="TQL87237.1"/>
    <property type="molecule type" value="Genomic_DNA"/>
</dbReference>
<name>A0A543BQZ6_9MICO</name>
<organism evidence="1 2">
    <name type="scientific">Microbacterium saperdae</name>
    <dbReference type="NCBI Taxonomy" id="69368"/>
    <lineage>
        <taxon>Bacteria</taxon>
        <taxon>Bacillati</taxon>
        <taxon>Actinomycetota</taxon>
        <taxon>Actinomycetes</taxon>
        <taxon>Micrococcales</taxon>
        <taxon>Microbacteriaceae</taxon>
        <taxon>Microbacterium</taxon>
    </lineage>
</organism>
<reference evidence="1 2" key="1">
    <citation type="submission" date="2019-06" db="EMBL/GenBank/DDBJ databases">
        <title>Sequencing the genomes of 1000 actinobacteria strains.</title>
        <authorList>
            <person name="Klenk H.-P."/>
        </authorList>
    </citation>
    <scope>NUCLEOTIDE SEQUENCE [LARGE SCALE GENOMIC DNA]</scope>
    <source>
        <strain evidence="1 2">DSM 20169</strain>
    </source>
</reference>
<gene>
    <name evidence="1" type="ORF">FB560_2904</name>
</gene>